<keyword evidence="2" id="KW-0132">Cell division</keyword>
<proteinExistence type="predicted"/>
<keyword evidence="3" id="KW-1185">Reference proteome</keyword>
<name>A0ABV2MYP0_9HYPH</name>
<keyword evidence="2" id="KW-0378">Hydrolase</keyword>
<reference evidence="2 3" key="1">
    <citation type="submission" date="2024-06" db="EMBL/GenBank/DDBJ databases">
        <title>Genomic Encyclopedia of Type Strains, Phase IV (KMG-IV): sequencing the most valuable type-strain genomes for metagenomic binning, comparative biology and taxonomic classification.</title>
        <authorList>
            <person name="Goeker M."/>
        </authorList>
    </citation>
    <scope>NUCLEOTIDE SEQUENCE [LARGE SCALE GENOMIC DNA]</scope>
    <source>
        <strain evidence="2 3">DSM 27865</strain>
    </source>
</reference>
<dbReference type="GO" id="GO:0051301">
    <property type="term" value="P:cell division"/>
    <property type="evidence" value="ECO:0007669"/>
    <property type="project" value="UniProtKB-KW"/>
</dbReference>
<evidence type="ECO:0000313" key="3">
    <source>
        <dbReference type="Proteomes" id="UP001549076"/>
    </source>
</evidence>
<dbReference type="PANTHER" id="PTHR23076:SF97">
    <property type="entry name" value="ATP-DEPENDENT ZINC METALLOPROTEASE YME1L1"/>
    <property type="match status" value="1"/>
</dbReference>
<dbReference type="RefSeq" id="WP_354194414.1">
    <property type="nucleotide sequence ID" value="NZ_JBEPML010000006.1"/>
</dbReference>
<gene>
    <name evidence="2" type="ORF">ABID37_002116</name>
</gene>
<dbReference type="EMBL" id="JBEPML010000006">
    <property type="protein sequence ID" value="MET3791906.1"/>
    <property type="molecule type" value="Genomic_DNA"/>
</dbReference>
<dbReference type="GO" id="GO:0006508">
    <property type="term" value="P:proteolysis"/>
    <property type="evidence" value="ECO:0007669"/>
    <property type="project" value="UniProtKB-KW"/>
</dbReference>
<dbReference type="GO" id="GO:0008233">
    <property type="term" value="F:peptidase activity"/>
    <property type="evidence" value="ECO:0007669"/>
    <property type="project" value="UniProtKB-KW"/>
</dbReference>
<dbReference type="Gene3D" id="1.20.58.760">
    <property type="entry name" value="Peptidase M41"/>
    <property type="match status" value="1"/>
</dbReference>
<dbReference type="Gene3D" id="1.10.8.60">
    <property type="match status" value="1"/>
</dbReference>
<dbReference type="Proteomes" id="UP001549076">
    <property type="component" value="Unassembled WGS sequence"/>
</dbReference>
<keyword evidence="2" id="KW-0131">Cell cycle</keyword>
<dbReference type="EC" id="3.4.24.-" evidence="2"/>
<dbReference type="InterPro" id="IPR000642">
    <property type="entry name" value="Peptidase_M41"/>
</dbReference>
<evidence type="ECO:0000259" key="1">
    <source>
        <dbReference type="Pfam" id="PF01434"/>
    </source>
</evidence>
<organism evidence="2 3">
    <name type="scientific">Aquamicrobium terrae</name>
    <dbReference type="NCBI Taxonomy" id="1324945"/>
    <lineage>
        <taxon>Bacteria</taxon>
        <taxon>Pseudomonadati</taxon>
        <taxon>Pseudomonadota</taxon>
        <taxon>Alphaproteobacteria</taxon>
        <taxon>Hyphomicrobiales</taxon>
        <taxon>Phyllobacteriaceae</taxon>
        <taxon>Aquamicrobium</taxon>
    </lineage>
</organism>
<dbReference type="PANTHER" id="PTHR23076">
    <property type="entry name" value="METALLOPROTEASE M41 FTSH"/>
    <property type="match status" value="1"/>
</dbReference>
<dbReference type="Pfam" id="PF01434">
    <property type="entry name" value="Peptidase_M41"/>
    <property type="match status" value="1"/>
</dbReference>
<dbReference type="InterPro" id="IPR037219">
    <property type="entry name" value="Peptidase_M41-like"/>
</dbReference>
<keyword evidence="2" id="KW-0645">Protease</keyword>
<evidence type="ECO:0000313" key="2">
    <source>
        <dbReference type="EMBL" id="MET3791906.1"/>
    </source>
</evidence>
<dbReference type="SUPFAM" id="SSF140990">
    <property type="entry name" value="FtsH protease domain-like"/>
    <property type="match status" value="1"/>
</dbReference>
<sequence length="264" mass="28114">MEEQEELMAVSEQGCQAGAPGDAVLRALAVKARGMSGADIERLVREARQKARRAHRQLVFSDVFDLLAAARPERSQALRWCMAIHEAGHAVARLVLDLGRITSIGIDGPAGGYTEGKTATTETETEAVFDGLLAVSLAGRAAEEELLGSVSAGAGGSPDSDMGKATALALAMETELGFGETWPLLYRHADNQTTMLAYNPPLAEQVNARLEAAYAQARELIRSNEDAVRFLANALMQHDTLEGTALVIVLKEVGKRVASADSDQ</sequence>
<comment type="caution">
    <text evidence="2">The sequence shown here is derived from an EMBL/GenBank/DDBJ whole genome shotgun (WGS) entry which is preliminary data.</text>
</comment>
<protein>
    <submittedName>
        <fullName evidence="2">Cell division protease FtsH</fullName>
        <ecNumber evidence="2">3.4.24.-</ecNumber>
    </submittedName>
</protein>
<feature type="domain" description="Peptidase M41" evidence="1">
    <location>
        <begin position="78"/>
        <end position="245"/>
    </location>
</feature>
<accession>A0ABV2MYP0</accession>